<dbReference type="InterPro" id="IPR057326">
    <property type="entry name" value="KR_dom"/>
</dbReference>
<evidence type="ECO:0000313" key="2">
    <source>
        <dbReference type="EMBL" id="CAA9436931.1"/>
    </source>
</evidence>
<dbReference type="Pfam" id="PF00106">
    <property type="entry name" value="adh_short"/>
    <property type="match status" value="1"/>
</dbReference>
<dbReference type="SUPFAM" id="SSF51735">
    <property type="entry name" value="NAD(P)-binding Rossmann-fold domains"/>
    <property type="match status" value="1"/>
</dbReference>
<dbReference type="AlphaFoldDB" id="A0A6J4Q8F9"/>
<dbReference type="InterPro" id="IPR051911">
    <property type="entry name" value="SDR_oxidoreductase"/>
</dbReference>
<dbReference type="PANTHER" id="PTHR43976">
    <property type="entry name" value="SHORT CHAIN DEHYDROGENASE"/>
    <property type="match status" value="1"/>
</dbReference>
<dbReference type="InterPro" id="IPR036291">
    <property type="entry name" value="NAD(P)-bd_dom_sf"/>
</dbReference>
<dbReference type="PANTHER" id="PTHR43976:SF9">
    <property type="entry name" value="OXIDOREDUCTASE"/>
    <property type="match status" value="1"/>
</dbReference>
<reference evidence="2" key="1">
    <citation type="submission" date="2020-02" db="EMBL/GenBank/DDBJ databases">
        <authorList>
            <person name="Meier V. D."/>
        </authorList>
    </citation>
    <scope>NUCLEOTIDE SEQUENCE</scope>
    <source>
        <strain evidence="2">AVDCRST_MAG35</strain>
    </source>
</reference>
<dbReference type="EMBL" id="CADCUY010000575">
    <property type="protein sequence ID" value="CAA9436931.1"/>
    <property type="molecule type" value="Genomic_DNA"/>
</dbReference>
<sequence length="299" mass="31348">MHTILVTGASSGIGALTCRALADAGHTVWAGMRATAGRNAAAAQDAAAHPGGRIRPLELDVTDAASVRAAALRVLTETPDLDVVVHNAGHMALGPAEAFSVEEVGHLFDVNVLGTQRLNRELLPHLRARGEALLLWVGSSSTRGGTPPFLGPYFAAKAAMDALAVSYAAELIRFGVDTCIVVPGPFTSGTQHFPNAGRAADVQRAAAYDDLYGRLQEEVPARLATLEPSWADVATVAAAIAEVVDRPAGDRPFRVHVDPTDDGSEVVSAVADRMRVEMFRRLGLTDLLPGHPAPAARAH</sequence>
<name>A0A6J4Q8F9_9ACTN</name>
<dbReference type="SMART" id="SM00822">
    <property type="entry name" value="PKS_KR"/>
    <property type="match status" value="1"/>
</dbReference>
<dbReference type="Gene3D" id="3.40.50.720">
    <property type="entry name" value="NAD(P)-binding Rossmann-like Domain"/>
    <property type="match status" value="1"/>
</dbReference>
<evidence type="ECO:0000259" key="1">
    <source>
        <dbReference type="SMART" id="SM00822"/>
    </source>
</evidence>
<dbReference type="InterPro" id="IPR003560">
    <property type="entry name" value="DHB_DH"/>
</dbReference>
<dbReference type="InterPro" id="IPR002347">
    <property type="entry name" value="SDR_fam"/>
</dbReference>
<gene>
    <name evidence="2" type="ORF">AVDCRST_MAG35-3029</name>
</gene>
<accession>A0A6J4Q8F9</accession>
<protein>
    <submittedName>
        <fullName evidence="2">Dehydrogenases with different specificities (Related to short-chain alcohol dehydrogenases)</fullName>
    </submittedName>
</protein>
<dbReference type="GO" id="GO:0008667">
    <property type="term" value="F:2,3-dihydro-2,3-dihydroxybenzoate dehydrogenase activity"/>
    <property type="evidence" value="ECO:0007669"/>
    <property type="project" value="InterPro"/>
</dbReference>
<organism evidence="2">
    <name type="scientific">uncultured Quadrisphaera sp</name>
    <dbReference type="NCBI Taxonomy" id="904978"/>
    <lineage>
        <taxon>Bacteria</taxon>
        <taxon>Bacillati</taxon>
        <taxon>Actinomycetota</taxon>
        <taxon>Actinomycetes</taxon>
        <taxon>Kineosporiales</taxon>
        <taxon>Kineosporiaceae</taxon>
        <taxon>Quadrisphaera</taxon>
        <taxon>environmental samples</taxon>
    </lineage>
</organism>
<proteinExistence type="predicted"/>
<feature type="domain" description="Ketoreductase" evidence="1">
    <location>
        <begin position="2"/>
        <end position="202"/>
    </location>
</feature>
<dbReference type="PRINTS" id="PR01397">
    <property type="entry name" value="DHBDHDRGNASE"/>
</dbReference>
<dbReference type="GO" id="GO:0019290">
    <property type="term" value="P:siderophore biosynthetic process"/>
    <property type="evidence" value="ECO:0007669"/>
    <property type="project" value="InterPro"/>
</dbReference>